<dbReference type="AlphaFoldDB" id="E4ZY85"/>
<dbReference type="HOGENOM" id="CLU_3032813_0_0_1"/>
<keyword evidence="2" id="KW-1185">Reference proteome</keyword>
<evidence type="ECO:0000313" key="1">
    <source>
        <dbReference type="EMBL" id="CBX96330.1"/>
    </source>
</evidence>
<dbReference type="VEuPathDB" id="FungiDB:LEMA_uP112490.1"/>
<accession>E4ZY85</accession>
<gene>
    <name evidence="1" type="ORF">LEMA_uP112490.1</name>
</gene>
<reference evidence="2" key="1">
    <citation type="journal article" date="2011" name="Nat. Commun.">
        <title>Effector diversification within compartments of the Leptosphaeria maculans genome affected by Repeat-Induced Point mutations.</title>
        <authorList>
            <person name="Rouxel T."/>
            <person name="Grandaubert J."/>
            <person name="Hane J.K."/>
            <person name="Hoede C."/>
            <person name="van de Wouw A.P."/>
            <person name="Couloux A."/>
            <person name="Dominguez V."/>
            <person name="Anthouard V."/>
            <person name="Bally P."/>
            <person name="Bourras S."/>
            <person name="Cozijnsen A.J."/>
            <person name="Ciuffetti L.M."/>
            <person name="Degrave A."/>
            <person name="Dilmaghani A."/>
            <person name="Duret L."/>
            <person name="Fudal I."/>
            <person name="Goodwin S.B."/>
            <person name="Gout L."/>
            <person name="Glaser N."/>
            <person name="Linglin J."/>
            <person name="Kema G.H.J."/>
            <person name="Lapalu N."/>
            <person name="Lawrence C.B."/>
            <person name="May K."/>
            <person name="Meyer M."/>
            <person name="Ollivier B."/>
            <person name="Poulain J."/>
            <person name="Schoch C.L."/>
            <person name="Simon A."/>
            <person name="Spatafora J.W."/>
            <person name="Stachowiak A."/>
            <person name="Turgeon B.G."/>
            <person name="Tyler B.M."/>
            <person name="Vincent D."/>
            <person name="Weissenbach J."/>
            <person name="Amselem J."/>
            <person name="Quesneville H."/>
            <person name="Oliver R.P."/>
            <person name="Wincker P."/>
            <person name="Balesdent M.-H."/>
            <person name="Howlett B.J."/>
        </authorList>
    </citation>
    <scope>NUCLEOTIDE SEQUENCE [LARGE SCALE GENOMIC DNA]</scope>
    <source>
        <strain evidence="2">JN3 / isolate v23.1.3 / race Av1-4-5-6-7-8</strain>
    </source>
</reference>
<dbReference type="Proteomes" id="UP000002668">
    <property type="component" value="Genome"/>
</dbReference>
<proteinExistence type="predicted"/>
<name>E4ZY85_LEPMJ</name>
<dbReference type="EMBL" id="FP929128">
    <property type="protein sequence ID" value="CBX96330.1"/>
    <property type="molecule type" value="Genomic_DNA"/>
</dbReference>
<dbReference type="InParanoid" id="E4ZY85"/>
<sequence>MPNLLITYQWLSAISISVISSHGKADCFQCKKKKKKTDGNKAARLCHRLGITLAM</sequence>
<evidence type="ECO:0000313" key="2">
    <source>
        <dbReference type="Proteomes" id="UP000002668"/>
    </source>
</evidence>
<organism evidence="2">
    <name type="scientific">Leptosphaeria maculans (strain JN3 / isolate v23.1.3 / race Av1-4-5-6-7-8)</name>
    <name type="common">Blackleg fungus</name>
    <name type="synonym">Phoma lingam</name>
    <dbReference type="NCBI Taxonomy" id="985895"/>
    <lineage>
        <taxon>Eukaryota</taxon>
        <taxon>Fungi</taxon>
        <taxon>Dikarya</taxon>
        <taxon>Ascomycota</taxon>
        <taxon>Pezizomycotina</taxon>
        <taxon>Dothideomycetes</taxon>
        <taxon>Pleosporomycetidae</taxon>
        <taxon>Pleosporales</taxon>
        <taxon>Pleosporineae</taxon>
        <taxon>Leptosphaeriaceae</taxon>
        <taxon>Plenodomus</taxon>
        <taxon>Plenodomus lingam/Leptosphaeria maculans species complex</taxon>
    </lineage>
</organism>
<protein>
    <submittedName>
        <fullName evidence="1">Predicted protein</fullName>
    </submittedName>
</protein>